<dbReference type="InterPro" id="IPR052930">
    <property type="entry name" value="TA_antitoxin_MntA"/>
</dbReference>
<sequence length="134" mass="15218">MKNKFNQEMIDELCGKHKVNLLVLHGSFVTGKTTPESDIDVGILGDAKYISKHHLDIISDFSRIFGDSFDPVFLNGAESMITYQVGMRGVPLYEGKKGDFTSFKTTAISRYMDAKKFRDLEKKYIQNAIREEAE</sequence>
<proteinExistence type="predicted"/>
<evidence type="ECO:0000313" key="3">
    <source>
        <dbReference type="Proteomes" id="UP000488506"/>
    </source>
</evidence>
<name>A0A833NX51_UNCSA</name>
<accession>A0A833NX51</accession>
<feature type="domain" description="Polymerase beta nucleotidyltransferase" evidence="1">
    <location>
        <begin position="10"/>
        <end position="95"/>
    </location>
</feature>
<dbReference type="InterPro" id="IPR041633">
    <property type="entry name" value="Polbeta"/>
</dbReference>
<dbReference type="PANTHER" id="PTHR43852:SF3">
    <property type="entry name" value="NUCLEOTIDYLTRANSFERASE"/>
    <property type="match status" value="1"/>
</dbReference>
<dbReference type="AlphaFoldDB" id="A0A833NX51"/>
<dbReference type="CDD" id="cd05403">
    <property type="entry name" value="NT_KNTase_like"/>
    <property type="match status" value="1"/>
</dbReference>
<comment type="caution">
    <text evidence="2">The sequence shown here is derived from an EMBL/GenBank/DDBJ whole genome shotgun (WGS) entry which is preliminary data.</text>
</comment>
<dbReference type="Gene3D" id="3.30.460.10">
    <property type="entry name" value="Beta Polymerase, domain 2"/>
    <property type="match status" value="1"/>
</dbReference>
<dbReference type="PANTHER" id="PTHR43852">
    <property type="entry name" value="NUCLEOTIDYLTRANSFERASE"/>
    <property type="match status" value="1"/>
</dbReference>
<dbReference type="NCBIfam" id="NF047752">
    <property type="entry name" value="MntA_antitoxin"/>
    <property type="match status" value="1"/>
</dbReference>
<dbReference type="Proteomes" id="UP000488506">
    <property type="component" value="Unassembled WGS sequence"/>
</dbReference>
<dbReference type="EMBL" id="WPAF01000009">
    <property type="protein sequence ID" value="KAF0134362.1"/>
    <property type="molecule type" value="Genomic_DNA"/>
</dbReference>
<protein>
    <recommendedName>
        <fullName evidence="1">Polymerase beta nucleotidyltransferase domain-containing protein</fullName>
    </recommendedName>
</protein>
<dbReference type="SUPFAM" id="SSF81301">
    <property type="entry name" value="Nucleotidyltransferase"/>
    <property type="match status" value="1"/>
</dbReference>
<evidence type="ECO:0000259" key="1">
    <source>
        <dbReference type="Pfam" id="PF18765"/>
    </source>
</evidence>
<reference evidence="2 3" key="1">
    <citation type="submission" date="2019-12" db="EMBL/GenBank/DDBJ databases">
        <authorList>
            <person name="Wolfe R."/>
            <person name="Danczak R."/>
            <person name="Wilkins M."/>
        </authorList>
    </citation>
    <scope>NUCLEOTIDE SEQUENCE [LARGE SCALE GENOMIC DNA]</scope>
    <source>
        <strain evidence="2">X2_MaxBin.013</strain>
    </source>
</reference>
<gene>
    <name evidence="2" type="ORF">FD145_742</name>
</gene>
<dbReference type="Pfam" id="PF18765">
    <property type="entry name" value="Polbeta"/>
    <property type="match status" value="1"/>
</dbReference>
<organism evidence="2 3">
    <name type="scientific">Candidatus Saganbacteria bacterium</name>
    <dbReference type="NCBI Taxonomy" id="2575572"/>
    <lineage>
        <taxon>Bacteria</taxon>
        <taxon>Bacillati</taxon>
        <taxon>Saganbacteria</taxon>
    </lineage>
</organism>
<dbReference type="InterPro" id="IPR043519">
    <property type="entry name" value="NT_sf"/>
</dbReference>
<evidence type="ECO:0000313" key="2">
    <source>
        <dbReference type="EMBL" id="KAF0134362.1"/>
    </source>
</evidence>